<name>A0A8J3ART0_9BIFI</name>
<reference evidence="1" key="2">
    <citation type="submission" date="2020-09" db="EMBL/GenBank/DDBJ databases">
        <authorList>
            <person name="Sun Q."/>
            <person name="Sedlacek I."/>
        </authorList>
    </citation>
    <scope>NUCLEOTIDE SEQUENCE</scope>
    <source>
        <strain evidence="1">CCM 8606</strain>
    </source>
</reference>
<dbReference type="Proteomes" id="UP000619536">
    <property type="component" value="Unassembled WGS sequence"/>
</dbReference>
<accession>A0A8J3ART0</accession>
<evidence type="ECO:0000313" key="1">
    <source>
        <dbReference type="EMBL" id="GGI15446.1"/>
    </source>
</evidence>
<evidence type="ECO:0000313" key="2">
    <source>
        <dbReference type="Proteomes" id="UP000619536"/>
    </source>
</evidence>
<gene>
    <name evidence="1" type="ORF">GCM10007377_15940</name>
</gene>
<dbReference type="EMBL" id="BMDH01000006">
    <property type="protein sequence ID" value="GGI15446.1"/>
    <property type="molecule type" value="Genomic_DNA"/>
</dbReference>
<organism evidence="1 2">
    <name type="scientific">Galliscardovia ingluviei</name>
    <dbReference type="NCBI Taxonomy" id="1769422"/>
    <lineage>
        <taxon>Bacteria</taxon>
        <taxon>Bacillati</taxon>
        <taxon>Actinomycetota</taxon>
        <taxon>Actinomycetes</taxon>
        <taxon>Bifidobacteriales</taxon>
        <taxon>Bifidobacteriaceae</taxon>
        <taxon>Galliscardovia</taxon>
    </lineage>
</organism>
<protein>
    <submittedName>
        <fullName evidence="1">Uncharacterized protein</fullName>
    </submittedName>
</protein>
<proteinExistence type="predicted"/>
<dbReference type="RefSeq" id="WP_188355759.1">
    <property type="nucleotide sequence ID" value="NZ_BMDH01000006.1"/>
</dbReference>
<reference evidence="1" key="1">
    <citation type="journal article" date="2014" name="Int. J. Syst. Evol. Microbiol.">
        <title>Complete genome sequence of Corynebacterium casei LMG S-19264T (=DSM 44701T), isolated from a smear-ripened cheese.</title>
        <authorList>
            <consortium name="US DOE Joint Genome Institute (JGI-PGF)"/>
            <person name="Walter F."/>
            <person name="Albersmeier A."/>
            <person name="Kalinowski J."/>
            <person name="Ruckert C."/>
        </authorList>
    </citation>
    <scope>NUCLEOTIDE SEQUENCE</scope>
    <source>
        <strain evidence="1">CCM 8606</strain>
    </source>
</reference>
<keyword evidence="2" id="KW-1185">Reference proteome</keyword>
<sequence>MSTWEHNIEQQVHATLDAHLPENYQYELKTRTCGTGTLVIRNHNNTNCIELYFEAISINENLVDSYVLAEGNNVHSAVARAIPLTDALNAIPATLQQLDKHGINSALKEFRYRTQG</sequence>
<dbReference type="AlphaFoldDB" id="A0A8J3ART0"/>
<comment type="caution">
    <text evidence="1">The sequence shown here is derived from an EMBL/GenBank/DDBJ whole genome shotgun (WGS) entry which is preliminary data.</text>
</comment>